<dbReference type="InterPro" id="IPR002773">
    <property type="entry name" value="Deoxyhypusine_synthase"/>
</dbReference>
<evidence type="ECO:0000256" key="1">
    <source>
        <dbReference type="ARBA" id="ARBA00009892"/>
    </source>
</evidence>
<sequence>MNNQKNPKLGHNKKTFLEKPIEHIDITSFDSRKIIESMNKMSFTSRDTAKASGIFNEMLSDKNCTIFLTIAGSTSAAGCMKIYSDMIKYNMVDVIV</sequence>
<name>A0A382U017_9ZZZZ</name>
<accession>A0A382U017</accession>
<evidence type="ECO:0008006" key="3">
    <source>
        <dbReference type="Google" id="ProtNLM"/>
    </source>
</evidence>
<dbReference type="SUPFAM" id="SSF52467">
    <property type="entry name" value="DHS-like NAD/FAD-binding domain"/>
    <property type="match status" value="1"/>
</dbReference>
<protein>
    <recommendedName>
        <fullName evidence="3">Deoxyhypusine synthase</fullName>
    </recommendedName>
</protein>
<organism evidence="2">
    <name type="scientific">marine metagenome</name>
    <dbReference type="NCBI Taxonomy" id="408172"/>
    <lineage>
        <taxon>unclassified sequences</taxon>
        <taxon>metagenomes</taxon>
        <taxon>ecological metagenomes</taxon>
    </lineage>
</organism>
<evidence type="ECO:0000313" key="2">
    <source>
        <dbReference type="EMBL" id="SVD27649.1"/>
    </source>
</evidence>
<dbReference type="InterPro" id="IPR036982">
    <property type="entry name" value="Deoxyhypusine_synthase_sf"/>
</dbReference>
<dbReference type="Pfam" id="PF01916">
    <property type="entry name" value="DS"/>
    <property type="match status" value="1"/>
</dbReference>
<gene>
    <name evidence="2" type="ORF">METZ01_LOCUS380503</name>
</gene>
<dbReference type="Gene3D" id="3.40.910.10">
    <property type="entry name" value="Deoxyhypusine synthase"/>
    <property type="match status" value="1"/>
</dbReference>
<dbReference type="EMBL" id="UINC01140478">
    <property type="protein sequence ID" value="SVD27649.1"/>
    <property type="molecule type" value="Genomic_DNA"/>
</dbReference>
<reference evidence="2" key="1">
    <citation type="submission" date="2018-05" db="EMBL/GenBank/DDBJ databases">
        <authorList>
            <person name="Lanie J.A."/>
            <person name="Ng W.-L."/>
            <person name="Kazmierczak K.M."/>
            <person name="Andrzejewski T.M."/>
            <person name="Davidsen T.M."/>
            <person name="Wayne K.J."/>
            <person name="Tettelin H."/>
            <person name="Glass J.I."/>
            <person name="Rusch D."/>
            <person name="Podicherti R."/>
            <person name="Tsui H.-C.T."/>
            <person name="Winkler M.E."/>
        </authorList>
    </citation>
    <scope>NUCLEOTIDE SEQUENCE</scope>
</reference>
<dbReference type="AlphaFoldDB" id="A0A382U017"/>
<comment type="similarity">
    <text evidence="1">Belongs to the deoxyhypusine synthase family.</text>
</comment>
<feature type="non-terminal residue" evidence="2">
    <location>
        <position position="96"/>
    </location>
</feature>
<proteinExistence type="inferred from homology"/>
<dbReference type="InterPro" id="IPR029035">
    <property type="entry name" value="DHS-like_NAD/FAD-binding_dom"/>
</dbReference>